<organism evidence="3 4">
    <name type="scientific">Cyclotella atomus</name>
    <dbReference type="NCBI Taxonomy" id="382360"/>
    <lineage>
        <taxon>Eukaryota</taxon>
        <taxon>Sar</taxon>
        <taxon>Stramenopiles</taxon>
        <taxon>Ochrophyta</taxon>
        <taxon>Bacillariophyta</taxon>
        <taxon>Coscinodiscophyceae</taxon>
        <taxon>Thalassiosirophycidae</taxon>
        <taxon>Stephanodiscales</taxon>
        <taxon>Stephanodiscaceae</taxon>
        <taxon>Cyclotella</taxon>
    </lineage>
</organism>
<evidence type="ECO:0000313" key="3">
    <source>
        <dbReference type="EMBL" id="KAL3788768.1"/>
    </source>
</evidence>
<reference evidence="3 4" key="1">
    <citation type="submission" date="2024-10" db="EMBL/GenBank/DDBJ databases">
        <title>Updated reference genomes for cyclostephanoid diatoms.</title>
        <authorList>
            <person name="Roberts W.R."/>
            <person name="Alverson A.J."/>
        </authorList>
    </citation>
    <scope>NUCLEOTIDE SEQUENCE [LARGE SCALE GENOMIC DNA]</scope>
    <source>
        <strain evidence="3 4">AJA010-31</strain>
    </source>
</reference>
<dbReference type="Proteomes" id="UP001530400">
    <property type="component" value="Unassembled WGS sequence"/>
</dbReference>
<dbReference type="AlphaFoldDB" id="A0ABD3PKY8"/>
<feature type="compositionally biased region" description="Basic and acidic residues" evidence="2">
    <location>
        <begin position="76"/>
        <end position="90"/>
    </location>
</feature>
<feature type="coiled-coil region" evidence="1">
    <location>
        <begin position="278"/>
        <end position="364"/>
    </location>
</feature>
<accession>A0ABD3PKY8</accession>
<gene>
    <name evidence="3" type="ORF">ACHAWO_008578</name>
</gene>
<keyword evidence="1" id="KW-0175">Coiled coil</keyword>
<protein>
    <submittedName>
        <fullName evidence="3">Uncharacterized protein</fullName>
    </submittedName>
</protein>
<name>A0ABD3PKY8_9STRA</name>
<dbReference type="EMBL" id="JALLPJ020000550">
    <property type="protein sequence ID" value="KAL3788768.1"/>
    <property type="molecule type" value="Genomic_DNA"/>
</dbReference>
<keyword evidence="4" id="KW-1185">Reference proteome</keyword>
<feature type="region of interest" description="Disordered" evidence="2">
    <location>
        <begin position="556"/>
        <end position="583"/>
    </location>
</feature>
<feature type="compositionally biased region" description="Basic and acidic residues" evidence="2">
    <location>
        <begin position="150"/>
        <end position="160"/>
    </location>
</feature>
<evidence type="ECO:0000313" key="4">
    <source>
        <dbReference type="Proteomes" id="UP001530400"/>
    </source>
</evidence>
<comment type="caution">
    <text evidence="3">The sequence shown here is derived from an EMBL/GenBank/DDBJ whole genome shotgun (WGS) entry which is preliminary data.</text>
</comment>
<proteinExistence type="predicted"/>
<evidence type="ECO:0000256" key="2">
    <source>
        <dbReference type="SAM" id="MobiDB-lite"/>
    </source>
</evidence>
<feature type="compositionally biased region" description="Low complexity" evidence="2">
    <location>
        <begin position="561"/>
        <end position="574"/>
    </location>
</feature>
<sequence>MPSSILDDHEITEDVTMDEPTERSAAAPSDRLEKMMNNNALPYRDDDESTIKKTADNLNDIQEESTDEFTVRPAKQKSDNDSEKSTTFEPEHCLATGTKRNTKQYEYIKHGSRIKTLLSVALRAVADGFTANSQNGGDKKRECDEEEEQENKKARGMREMHAEDLARDRAEECVNLKRKIQDLQSQIQALQQENYASHQTSTQLQSKIDRTVAALQIASTSSANARAEADAAEAKADSLSRQVEQFHSVVEELRRGMEAVRGEHDEVSSAARSVESRLIQVESELGRATKVKIEAEEERDGLKARAEDAEQKARVLSEQGRRRGMLKARAEDAEQKARVLSEQVEDYEHEIQCLKKDVVEMEELEKIRSERTNRVENELHLARGTLLEATLAAAEAESTVTSLNSVIEELRKENELLHSQIHESRDSVNKERAKQNEALTAAEKEVHKWKLKCEEEQETNRSLNIDKTTAEKQLEQMKNMFDTPNPAASSAVTPMTSGMGLINSFGTKCGTVDSEPRKELTYISKLPTRELSKTSQYDDASRELSYKPSSSKYFTTEKENYSNSSSSSCSNSLSHEMPSFTKRKAPKSNKCCICQQDAMGMMKNC</sequence>
<feature type="coiled-coil region" evidence="1">
    <location>
        <begin position="393"/>
        <end position="480"/>
    </location>
</feature>
<feature type="region of interest" description="Disordered" evidence="2">
    <location>
        <begin position="1"/>
        <end position="90"/>
    </location>
</feature>
<feature type="region of interest" description="Disordered" evidence="2">
    <location>
        <begin position="130"/>
        <end position="160"/>
    </location>
</feature>
<evidence type="ECO:0000256" key="1">
    <source>
        <dbReference type="SAM" id="Coils"/>
    </source>
</evidence>
<dbReference type="SUPFAM" id="SSF57997">
    <property type="entry name" value="Tropomyosin"/>
    <property type="match status" value="1"/>
</dbReference>
<feature type="coiled-coil region" evidence="1">
    <location>
        <begin position="166"/>
        <end position="193"/>
    </location>
</feature>
<feature type="compositionally biased region" description="Acidic residues" evidence="2">
    <location>
        <begin position="10"/>
        <end position="19"/>
    </location>
</feature>